<dbReference type="RefSeq" id="WP_122919425.1">
    <property type="nucleotide sequence ID" value="NZ_RHHQ01000014.1"/>
</dbReference>
<dbReference type="SUPFAM" id="SSF56112">
    <property type="entry name" value="Protein kinase-like (PK-like)"/>
    <property type="match status" value="1"/>
</dbReference>
<dbReference type="PANTHER" id="PTHR39179:SF2">
    <property type="entry name" value="ENDOSPORE COAT-ASSOCIATED PROTEIN YUTH"/>
    <property type="match status" value="1"/>
</dbReference>
<protein>
    <recommendedName>
        <fullName evidence="3">Spore coat protein YutH</fullName>
    </recommendedName>
</protein>
<evidence type="ECO:0008006" key="3">
    <source>
        <dbReference type="Google" id="ProtNLM"/>
    </source>
</evidence>
<dbReference type="AlphaFoldDB" id="A0A3M8DBA8"/>
<dbReference type="GO" id="GO:0042601">
    <property type="term" value="C:endospore-forming forespore"/>
    <property type="evidence" value="ECO:0007669"/>
    <property type="project" value="TreeGrafter"/>
</dbReference>
<reference evidence="1 2" key="1">
    <citation type="submission" date="2018-10" db="EMBL/GenBank/DDBJ databases">
        <title>Phylogenomics of Brevibacillus.</title>
        <authorList>
            <person name="Dunlap C."/>
        </authorList>
    </citation>
    <scope>NUCLEOTIDE SEQUENCE [LARGE SCALE GENOMIC DNA]</scope>
    <source>
        <strain evidence="1 2">JCM 15716</strain>
    </source>
</reference>
<keyword evidence="2" id="KW-1185">Reference proteome</keyword>
<dbReference type="InterPro" id="IPR047175">
    <property type="entry name" value="CotS-like"/>
</dbReference>
<dbReference type="Proteomes" id="UP000271031">
    <property type="component" value="Unassembled WGS sequence"/>
</dbReference>
<proteinExistence type="predicted"/>
<dbReference type="Gene3D" id="3.90.1200.10">
    <property type="match status" value="1"/>
</dbReference>
<organism evidence="1 2">
    <name type="scientific">Brevibacillus fluminis</name>
    <dbReference type="NCBI Taxonomy" id="511487"/>
    <lineage>
        <taxon>Bacteria</taxon>
        <taxon>Bacillati</taxon>
        <taxon>Bacillota</taxon>
        <taxon>Bacilli</taxon>
        <taxon>Bacillales</taxon>
        <taxon>Paenibacillaceae</taxon>
        <taxon>Brevibacillus</taxon>
    </lineage>
</organism>
<dbReference type="PANTHER" id="PTHR39179">
    <property type="entry name" value="SPORE COAT PROTEIN I"/>
    <property type="match status" value="1"/>
</dbReference>
<dbReference type="InterPro" id="IPR011009">
    <property type="entry name" value="Kinase-like_dom_sf"/>
</dbReference>
<dbReference type="EMBL" id="RHHQ01000014">
    <property type="protein sequence ID" value="RNB85420.1"/>
    <property type="molecule type" value="Genomic_DNA"/>
</dbReference>
<comment type="caution">
    <text evidence="1">The sequence shown here is derived from an EMBL/GenBank/DDBJ whole genome shotgun (WGS) entry which is preliminary data.</text>
</comment>
<evidence type="ECO:0000313" key="1">
    <source>
        <dbReference type="EMBL" id="RNB85420.1"/>
    </source>
</evidence>
<evidence type="ECO:0000313" key="2">
    <source>
        <dbReference type="Proteomes" id="UP000271031"/>
    </source>
</evidence>
<dbReference type="OrthoDB" id="2986702at2"/>
<accession>A0A3M8DBA8</accession>
<sequence length="349" mass="40191">MEEIAAKLQEKYGLRVFGGQEVGSRYEMDTDSGTYYLFSCPAAYRSKAKFVGSVEQHLAKAPRIHLLPSATTYQNEGYFLHDDKLYYVKQGVRSGSLANEAYVIGESLARFHQATASFTGEKSFRTFSSLGNWPELWRQKLKQFDEHRDHLDDQEEVTPFDEYLLTTYTYVSQLGDAAVQYLEDTGYTKKAKAPGKYGKVAFQNFDESFVFFAESGEQLVAGEWSWILDIRSRDIAQWIKSDIRRSGWDEQKVLAFLTGYTDVEPLAEEEFAWVYALLMYPGRFLKQVEMVRQSAEEEEEELEDMGDWEAKLDGELLAMEPVLQHFPRLVSNRYGATIPALEWSLWNNS</sequence>
<name>A0A3M8DBA8_9BACL</name>
<gene>
    <name evidence="1" type="ORF">EDM56_18625</name>
</gene>